<dbReference type="EMBL" id="JBHRSV010000012">
    <property type="protein sequence ID" value="MFC2925925.1"/>
    <property type="molecule type" value="Genomic_DNA"/>
</dbReference>
<evidence type="ECO:0008006" key="4">
    <source>
        <dbReference type="Google" id="ProtNLM"/>
    </source>
</evidence>
<accession>A0ABV6ZWS1</accession>
<protein>
    <recommendedName>
        <fullName evidence="4">General secretion pathway protein GspM</fullName>
    </recommendedName>
</protein>
<evidence type="ECO:0000313" key="3">
    <source>
        <dbReference type="Proteomes" id="UP001595379"/>
    </source>
</evidence>
<sequence length="170" mass="19376">MMVTLRRILVLCLLAIAIGTAIWVALLPTRTIFEDRREVRQIEQRLPAALAQLAIEEAEIASERERQRRNTLSATNEDQARLRFQSALSTAFDTPGAQHLAINATSSPTQVEASLTWRGPETQYRAALEDVHSRFPFLRITSLRVRRLLDRDPGIVELEAGFEIRWRVSE</sequence>
<gene>
    <name evidence="2" type="ORF">ACFOOR_07390</name>
</gene>
<proteinExistence type="predicted"/>
<feature type="coiled-coil region" evidence="1">
    <location>
        <begin position="39"/>
        <end position="75"/>
    </location>
</feature>
<dbReference type="Proteomes" id="UP001595379">
    <property type="component" value="Unassembled WGS sequence"/>
</dbReference>
<comment type="caution">
    <text evidence="2">The sequence shown here is derived from an EMBL/GenBank/DDBJ whole genome shotgun (WGS) entry which is preliminary data.</text>
</comment>
<keyword evidence="1" id="KW-0175">Coiled coil</keyword>
<name>A0ABV6ZWS1_9PROT</name>
<keyword evidence="3" id="KW-1185">Reference proteome</keyword>
<evidence type="ECO:0000313" key="2">
    <source>
        <dbReference type="EMBL" id="MFC2925925.1"/>
    </source>
</evidence>
<dbReference type="RefSeq" id="WP_343164887.1">
    <property type="nucleotide sequence ID" value="NZ_JBHRSV010000012.1"/>
</dbReference>
<reference evidence="3" key="1">
    <citation type="journal article" date="2019" name="Int. J. Syst. Evol. Microbiol.">
        <title>The Global Catalogue of Microorganisms (GCM) 10K type strain sequencing project: providing services to taxonomists for standard genome sequencing and annotation.</title>
        <authorList>
            <consortium name="The Broad Institute Genomics Platform"/>
            <consortium name="The Broad Institute Genome Sequencing Center for Infectious Disease"/>
            <person name="Wu L."/>
            <person name="Ma J."/>
        </authorList>
    </citation>
    <scope>NUCLEOTIDE SEQUENCE [LARGE SCALE GENOMIC DNA]</scope>
    <source>
        <strain evidence="3">KCTC 52487</strain>
    </source>
</reference>
<evidence type="ECO:0000256" key="1">
    <source>
        <dbReference type="SAM" id="Coils"/>
    </source>
</evidence>
<organism evidence="2 3">
    <name type="scientific">Hyphobacterium vulgare</name>
    <dbReference type="NCBI Taxonomy" id="1736751"/>
    <lineage>
        <taxon>Bacteria</taxon>
        <taxon>Pseudomonadati</taxon>
        <taxon>Pseudomonadota</taxon>
        <taxon>Alphaproteobacteria</taxon>
        <taxon>Maricaulales</taxon>
        <taxon>Maricaulaceae</taxon>
        <taxon>Hyphobacterium</taxon>
    </lineage>
</organism>